<proteinExistence type="predicted"/>
<gene>
    <name evidence="1" type="ORF">CONCODRAFT_14165</name>
</gene>
<evidence type="ECO:0000313" key="2">
    <source>
        <dbReference type="Proteomes" id="UP000070444"/>
    </source>
</evidence>
<organism evidence="1 2">
    <name type="scientific">Conidiobolus coronatus (strain ATCC 28846 / CBS 209.66 / NRRL 28638)</name>
    <name type="common">Delacroixia coronata</name>
    <dbReference type="NCBI Taxonomy" id="796925"/>
    <lineage>
        <taxon>Eukaryota</taxon>
        <taxon>Fungi</taxon>
        <taxon>Fungi incertae sedis</taxon>
        <taxon>Zoopagomycota</taxon>
        <taxon>Entomophthoromycotina</taxon>
        <taxon>Entomophthoromycetes</taxon>
        <taxon>Entomophthorales</taxon>
        <taxon>Ancylistaceae</taxon>
        <taxon>Conidiobolus</taxon>
    </lineage>
</organism>
<reference evidence="1 2" key="1">
    <citation type="journal article" date="2015" name="Genome Biol. Evol.">
        <title>Phylogenomic analyses indicate that early fungi evolved digesting cell walls of algal ancestors of land plants.</title>
        <authorList>
            <person name="Chang Y."/>
            <person name="Wang S."/>
            <person name="Sekimoto S."/>
            <person name="Aerts A.L."/>
            <person name="Choi C."/>
            <person name="Clum A."/>
            <person name="LaButti K.M."/>
            <person name="Lindquist E.A."/>
            <person name="Yee Ngan C."/>
            <person name="Ohm R.A."/>
            <person name="Salamov A.A."/>
            <person name="Grigoriev I.V."/>
            <person name="Spatafora J.W."/>
            <person name="Berbee M.L."/>
        </authorList>
    </citation>
    <scope>NUCLEOTIDE SEQUENCE [LARGE SCALE GENOMIC DNA]</scope>
    <source>
        <strain evidence="1 2">NRRL 28638</strain>
    </source>
</reference>
<dbReference type="EMBL" id="KQ965313">
    <property type="protein sequence ID" value="KXN64648.1"/>
    <property type="molecule type" value="Genomic_DNA"/>
</dbReference>
<accession>A0A137NPI5</accession>
<keyword evidence="2" id="KW-1185">Reference proteome</keyword>
<dbReference type="OrthoDB" id="5593919at2759"/>
<dbReference type="AlphaFoldDB" id="A0A137NPI5"/>
<dbReference type="Proteomes" id="UP000070444">
    <property type="component" value="Unassembled WGS sequence"/>
</dbReference>
<evidence type="ECO:0000313" key="1">
    <source>
        <dbReference type="EMBL" id="KXN64648.1"/>
    </source>
</evidence>
<name>A0A137NPI5_CONC2</name>
<protein>
    <submittedName>
        <fullName evidence="1">Uncharacterized protein</fullName>
    </submittedName>
</protein>
<sequence length="479" mass="57096">MYYKARGLESTICSDFAKVVLKSDKSNQMVCTKTLKSMLLFLFDYSKTTPNIILKGFNKHLDCKLFDEVGLSYQDIFVYQLNKANLWRLFNDTYTELQISYSSFIKYFPHNFKQAAKKTDMCDICMVGDKLISERVELNSEERAKFEKSEQFKAFNYHRIFTKYQSKAYKYHISNLNLGNAIIICDFKENFQVGGGPIENSQNYYNKLPISLLTFGIYFNIGNGIQFKLFNYFSYILSKDSQYVQQCMRYLFQQQVLLNQINSIEIWSDCAGHFRSKSMLSFYRNWNIHSINFKISFINFFPEKHGKSIIDGYFGLLSRWQIDYEKSNQIKNIQQLVDIFNQYHINNVNINTLYSNAYNFIVQTKIIMPFIHYDDIEDINTFLSYRFDQFDYKAIYKCAYRHIEYLKYTIAKYKPKYKENEEFFNPKYKTKYATDIIEDKFELEIGTNTIALLNRRFKYLQDNNLIDSNTLKDLINELN</sequence>